<dbReference type="CDD" id="cd08946">
    <property type="entry name" value="SDR_e"/>
    <property type="match status" value="1"/>
</dbReference>
<name>A0A8D5G0D4_9BACT</name>
<accession>A0A8D5G0D4</accession>
<gene>
    <name evidence="2" type="ORF">DGMP_39500</name>
</gene>
<proteinExistence type="predicted"/>
<dbReference type="AlphaFoldDB" id="A0A8D5G0D4"/>
<dbReference type="InterPro" id="IPR001509">
    <property type="entry name" value="Epimerase_deHydtase"/>
</dbReference>
<dbReference type="InterPro" id="IPR050177">
    <property type="entry name" value="Lipid_A_modif_metabolic_enz"/>
</dbReference>
<dbReference type="RefSeq" id="WP_228855530.1">
    <property type="nucleotide sequence ID" value="NZ_AP024086.1"/>
</dbReference>
<dbReference type="KEGG" id="dbk:DGMP_39500"/>
<dbReference type="PANTHER" id="PTHR43245">
    <property type="entry name" value="BIFUNCTIONAL POLYMYXIN RESISTANCE PROTEIN ARNA"/>
    <property type="match status" value="1"/>
</dbReference>
<reference evidence="2" key="1">
    <citation type="submission" date="2020-09" db="EMBL/GenBank/DDBJ databases">
        <title>Desulfogranum mesoprofundum gen. nov., sp. nov., a novel mesophilic, sulfate-reducing chemolithoautotroph isolated from a deep-sea hydrothermal vent chimney in the Suiyo Seamount.</title>
        <authorList>
            <person name="Hashimoto Y."/>
            <person name="Nakagawa S."/>
        </authorList>
    </citation>
    <scope>NUCLEOTIDE SEQUENCE</scope>
    <source>
        <strain evidence="2">KT2</strain>
    </source>
</reference>
<evidence type="ECO:0000313" key="3">
    <source>
        <dbReference type="Proteomes" id="UP000826725"/>
    </source>
</evidence>
<dbReference type="Pfam" id="PF01370">
    <property type="entry name" value="Epimerase"/>
    <property type="match status" value="1"/>
</dbReference>
<keyword evidence="3" id="KW-1185">Reference proteome</keyword>
<organism evidence="2 3">
    <name type="scientific">Desulfomarina profundi</name>
    <dbReference type="NCBI Taxonomy" id="2772557"/>
    <lineage>
        <taxon>Bacteria</taxon>
        <taxon>Pseudomonadati</taxon>
        <taxon>Thermodesulfobacteriota</taxon>
        <taxon>Desulfobulbia</taxon>
        <taxon>Desulfobulbales</taxon>
        <taxon>Desulfobulbaceae</taxon>
        <taxon>Desulfomarina</taxon>
    </lineage>
</organism>
<feature type="domain" description="NAD-dependent epimerase/dehydratase" evidence="1">
    <location>
        <begin position="9"/>
        <end position="166"/>
    </location>
</feature>
<dbReference type="Proteomes" id="UP000826725">
    <property type="component" value="Chromosome"/>
</dbReference>
<evidence type="ECO:0000259" key="1">
    <source>
        <dbReference type="Pfam" id="PF01370"/>
    </source>
</evidence>
<dbReference type="PANTHER" id="PTHR43245:SF51">
    <property type="entry name" value="SHORT CHAIN DEHYDROGENASE_REDUCTASE FAMILY 42E, MEMBER 2"/>
    <property type="match status" value="1"/>
</dbReference>
<protein>
    <recommendedName>
        <fullName evidence="1">NAD-dependent epimerase/dehydratase domain-containing protein</fullName>
    </recommendedName>
</protein>
<evidence type="ECO:0000313" key="2">
    <source>
        <dbReference type="EMBL" id="BCL63257.1"/>
    </source>
</evidence>
<sequence length="377" mass="42673">MARKKTGVLVGGSGLIGGTIVNYYKTKHAETVDIRAPSSKKLSIREEADIRDYLSSVKPDFIINAAMATLSSDGQLAFEVNYLGTLNLARAANALNIPYIHISSAATLPAGIDLKEEDYLPLVPRMSNYAKSKLMAEETLRLMSRDQGLDCSCVRLAVVYGAHDHKIQGFHRLLFSIADQSMPVLFTRKNTLHSYSNARKLPYFIEHILNNRDEFRGKTIHFVDKNPVDLANLILTIKSYLQLSTPKEIYVPYLMANSGKKALIILLRFLRKFGLKADLPPELMFLNSFYKSQVLSSARLEASSFIDPMPEETIYTRLPELIIYYLTRWSHQNLITTYDECMDLEKPEIDAFLHNPRELLDSVHSKGIGPFSEMMEE</sequence>
<dbReference type="EMBL" id="AP024086">
    <property type="protein sequence ID" value="BCL63257.1"/>
    <property type="molecule type" value="Genomic_DNA"/>
</dbReference>